<dbReference type="InterPro" id="IPR037038">
    <property type="entry name" value="HepT-like_sf"/>
</dbReference>
<dbReference type="InterPro" id="IPR051813">
    <property type="entry name" value="HepT_RNase_toxin"/>
</dbReference>
<keyword evidence="1" id="KW-0597">Phosphoprotein</keyword>
<evidence type="ECO:0000313" key="7">
    <source>
        <dbReference type="EMBL" id="OGK37760.1"/>
    </source>
</evidence>
<accession>A0A1F7I313</accession>
<protein>
    <recommendedName>
        <fullName evidence="9">DUF86 domain-containing protein</fullName>
    </recommendedName>
</protein>
<evidence type="ECO:0000256" key="6">
    <source>
        <dbReference type="ARBA" id="ARBA00024207"/>
    </source>
</evidence>
<evidence type="ECO:0000256" key="2">
    <source>
        <dbReference type="ARBA" id="ARBA00022649"/>
    </source>
</evidence>
<dbReference type="Gene3D" id="1.20.120.580">
    <property type="entry name" value="bsu32300-like"/>
    <property type="match status" value="1"/>
</dbReference>
<dbReference type="GO" id="GO:0016787">
    <property type="term" value="F:hydrolase activity"/>
    <property type="evidence" value="ECO:0007669"/>
    <property type="project" value="UniProtKB-KW"/>
</dbReference>
<dbReference type="EMBL" id="MGAD01000039">
    <property type="protein sequence ID" value="OGK37760.1"/>
    <property type="molecule type" value="Genomic_DNA"/>
</dbReference>
<dbReference type="AlphaFoldDB" id="A0A1F7I313"/>
<dbReference type="PANTHER" id="PTHR34139:SF1">
    <property type="entry name" value="RNASE MJ1380-RELATED"/>
    <property type="match status" value="1"/>
</dbReference>
<evidence type="ECO:0000256" key="5">
    <source>
        <dbReference type="ARBA" id="ARBA00022801"/>
    </source>
</evidence>
<keyword evidence="2" id="KW-1277">Toxin-antitoxin system</keyword>
<organism evidence="7 8">
    <name type="scientific">Candidatus Roizmanbacteria bacterium RIFCSPHIGHO2_12_FULL_42_10</name>
    <dbReference type="NCBI Taxonomy" id="1802053"/>
    <lineage>
        <taxon>Bacteria</taxon>
        <taxon>Candidatus Roizmaniibacteriota</taxon>
    </lineage>
</organism>
<dbReference type="GO" id="GO:0004540">
    <property type="term" value="F:RNA nuclease activity"/>
    <property type="evidence" value="ECO:0007669"/>
    <property type="project" value="InterPro"/>
</dbReference>
<gene>
    <name evidence="7" type="ORF">A3F32_00920</name>
</gene>
<evidence type="ECO:0000313" key="8">
    <source>
        <dbReference type="Proteomes" id="UP000178076"/>
    </source>
</evidence>
<keyword evidence="5" id="KW-0378">Hydrolase</keyword>
<evidence type="ECO:0008006" key="9">
    <source>
        <dbReference type="Google" id="ProtNLM"/>
    </source>
</evidence>
<dbReference type="GO" id="GO:0000166">
    <property type="term" value="F:nucleotide binding"/>
    <property type="evidence" value="ECO:0007669"/>
    <property type="project" value="UniProtKB-KW"/>
</dbReference>
<keyword evidence="3" id="KW-0540">Nuclease</keyword>
<dbReference type="GO" id="GO:0110001">
    <property type="term" value="C:toxin-antitoxin complex"/>
    <property type="evidence" value="ECO:0007669"/>
    <property type="project" value="InterPro"/>
</dbReference>
<dbReference type="Pfam" id="PF01934">
    <property type="entry name" value="HepT-like"/>
    <property type="match status" value="1"/>
</dbReference>
<dbReference type="PANTHER" id="PTHR34139">
    <property type="entry name" value="UPF0331 PROTEIN MJ0127"/>
    <property type="match status" value="1"/>
</dbReference>
<evidence type="ECO:0000256" key="1">
    <source>
        <dbReference type="ARBA" id="ARBA00022553"/>
    </source>
</evidence>
<proteinExistence type="inferred from homology"/>
<dbReference type="Proteomes" id="UP000178076">
    <property type="component" value="Unassembled WGS sequence"/>
</dbReference>
<comment type="similarity">
    <text evidence="6">Belongs to the HepT RNase toxin family.</text>
</comment>
<evidence type="ECO:0000256" key="3">
    <source>
        <dbReference type="ARBA" id="ARBA00022722"/>
    </source>
</evidence>
<dbReference type="InterPro" id="IPR008201">
    <property type="entry name" value="HepT-like"/>
</dbReference>
<sequence length="109" mass="12796">MKNNTVYLTDIKEAIEKIEKYTFNVDFEHFKDDDMQQDAVIRQFMVIGEATNRLSSDFYDEHPDFPAREAVGMRNLLIHGYDEVNVEVVWKTLQQDIPLLKEKVLSILS</sequence>
<name>A0A1F7I313_9BACT</name>
<keyword evidence="4" id="KW-0547">Nucleotide-binding</keyword>
<reference evidence="7 8" key="1">
    <citation type="journal article" date="2016" name="Nat. Commun.">
        <title>Thousands of microbial genomes shed light on interconnected biogeochemical processes in an aquifer system.</title>
        <authorList>
            <person name="Anantharaman K."/>
            <person name="Brown C.T."/>
            <person name="Hug L.A."/>
            <person name="Sharon I."/>
            <person name="Castelle C.J."/>
            <person name="Probst A.J."/>
            <person name="Thomas B.C."/>
            <person name="Singh A."/>
            <person name="Wilkins M.J."/>
            <person name="Karaoz U."/>
            <person name="Brodie E.L."/>
            <person name="Williams K.H."/>
            <person name="Hubbard S.S."/>
            <person name="Banfield J.F."/>
        </authorList>
    </citation>
    <scope>NUCLEOTIDE SEQUENCE [LARGE SCALE GENOMIC DNA]</scope>
</reference>
<evidence type="ECO:0000256" key="4">
    <source>
        <dbReference type="ARBA" id="ARBA00022741"/>
    </source>
</evidence>
<comment type="caution">
    <text evidence="7">The sequence shown here is derived from an EMBL/GenBank/DDBJ whole genome shotgun (WGS) entry which is preliminary data.</text>
</comment>